<evidence type="ECO:0000256" key="8">
    <source>
        <dbReference type="SAM" id="Phobius"/>
    </source>
</evidence>
<evidence type="ECO:0000256" key="5">
    <source>
        <dbReference type="ARBA" id="ARBA00033726"/>
    </source>
</evidence>
<evidence type="ECO:0000256" key="6">
    <source>
        <dbReference type="ARBA" id="ARBA00045806"/>
    </source>
</evidence>
<feature type="region of interest" description="Disordered" evidence="7">
    <location>
        <begin position="119"/>
        <end position="155"/>
    </location>
</feature>
<dbReference type="PANTHER" id="PTHR44826">
    <property type="entry name" value="SPORE COAT PROTEIN SP85"/>
    <property type="match status" value="1"/>
</dbReference>
<accession>K0T090</accession>
<dbReference type="InterPro" id="IPR051860">
    <property type="entry name" value="Plasmodium_CSP_Invasion"/>
</dbReference>
<feature type="compositionally biased region" description="Basic and acidic residues" evidence="7">
    <location>
        <begin position="144"/>
        <end position="155"/>
    </location>
</feature>
<keyword evidence="8" id="KW-0472">Membrane</keyword>
<evidence type="ECO:0000256" key="7">
    <source>
        <dbReference type="SAM" id="MobiDB-lite"/>
    </source>
</evidence>
<feature type="compositionally biased region" description="Basic and acidic residues" evidence="7">
    <location>
        <begin position="127"/>
        <end position="137"/>
    </location>
</feature>
<comment type="similarity">
    <text evidence="1">Belongs to the plasmodium circumsporozoite protein family.</text>
</comment>
<reference evidence="9 10" key="1">
    <citation type="journal article" date="2012" name="Genome Biol.">
        <title>Genome and low-iron response of an oceanic diatom adapted to chronic iron limitation.</title>
        <authorList>
            <person name="Lommer M."/>
            <person name="Specht M."/>
            <person name="Roy A.S."/>
            <person name="Kraemer L."/>
            <person name="Andreson R."/>
            <person name="Gutowska M.A."/>
            <person name="Wolf J."/>
            <person name="Bergner S.V."/>
            <person name="Schilhabel M.B."/>
            <person name="Klostermeier U.C."/>
            <person name="Beiko R.G."/>
            <person name="Rosenstiel P."/>
            <person name="Hippler M."/>
            <person name="Laroche J."/>
        </authorList>
    </citation>
    <scope>NUCLEOTIDE SEQUENCE [LARGE SCALE GENOMIC DNA]</scope>
    <source>
        <strain evidence="9 10">CCMP1005</strain>
    </source>
</reference>
<dbReference type="Proteomes" id="UP000266841">
    <property type="component" value="Unassembled WGS sequence"/>
</dbReference>
<name>K0T090_THAOC</name>
<keyword evidence="3" id="KW-0748">Sporozoite</keyword>
<sequence length="492" mass="52495">MTRMVGRAKRVRGVDDDLSKYEGDDDESQLRTDSVSEGSRRKLRREGRKGYYWPVLFIMALIGVLLGWGFSPRGFGGKSTGKLASIIPGSGAEGVASDDVVNESALNDESCDERRALQDNLSNMHGSADKKRGEPQIRRRLHATKSDKGLETMLPKDEQNELALEWWTKMQHNGTKSSQRSRKSKGLLKSKGLKSKGSKRCKKKSKNQESPSSQPSSILSESPSGQPSAIPSRVPSSIPSESPILTPSSIPSESPSSISSKQPSGQPSAIPSMQPSSHPSESPSANPSLPFGECYPDQYPASTGGTNGCTTCGTGKVPNENEDGCAWCDPGSVKLNGDGTADCQTSDVCLPASDFCLADEYAQNGKCRSCNTGKISKPDKTGCEGTVKFDRDGGTEATSVSDCTDTKDTICLSADGICLVDEYGGNGVCRQCSTGKVSLCEDPDKECSQTSPKAKTACESGSPVTAPGRPPCLVRRTQMFAFRPNAFAHPHK</sequence>
<dbReference type="AlphaFoldDB" id="K0T090"/>
<feature type="region of interest" description="Disordered" evidence="7">
    <location>
        <begin position="16"/>
        <end position="41"/>
    </location>
</feature>
<evidence type="ECO:0000313" key="10">
    <source>
        <dbReference type="Proteomes" id="UP000266841"/>
    </source>
</evidence>
<keyword evidence="10" id="KW-1185">Reference proteome</keyword>
<evidence type="ECO:0000256" key="2">
    <source>
        <dbReference type="ARBA" id="ARBA00021911"/>
    </source>
</evidence>
<keyword evidence="8" id="KW-1133">Transmembrane helix</keyword>
<comment type="function">
    <text evidence="5">In the vertebrate host, binds to highly sulfated heparan sulfate proteoglycans (HSPGs) on the surface of host hepatocytes and is required for sporozoite invasion of the host hepatocytes.</text>
</comment>
<protein>
    <recommendedName>
        <fullName evidence="2">Circumsporozoite protein</fullName>
    </recommendedName>
</protein>
<gene>
    <name evidence="9" type="ORF">THAOC_06450</name>
</gene>
<feature type="compositionally biased region" description="Low complexity" evidence="7">
    <location>
        <begin position="208"/>
        <end position="268"/>
    </location>
</feature>
<keyword evidence="8" id="KW-0812">Transmembrane</keyword>
<feature type="region of interest" description="Disordered" evidence="7">
    <location>
        <begin position="171"/>
        <end position="297"/>
    </location>
</feature>
<keyword evidence="4" id="KW-0677">Repeat</keyword>
<organism evidence="9 10">
    <name type="scientific">Thalassiosira oceanica</name>
    <name type="common">Marine diatom</name>
    <dbReference type="NCBI Taxonomy" id="159749"/>
    <lineage>
        <taxon>Eukaryota</taxon>
        <taxon>Sar</taxon>
        <taxon>Stramenopiles</taxon>
        <taxon>Ochrophyta</taxon>
        <taxon>Bacillariophyta</taxon>
        <taxon>Coscinodiscophyceae</taxon>
        <taxon>Thalassiosirophycidae</taxon>
        <taxon>Thalassiosirales</taxon>
        <taxon>Thalassiosiraceae</taxon>
        <taxon>Thalassiosira</taxon>
    </lineage>
</organism>
<feature type="compositionally biased region" description="Polar residues" evidence="7">
    <location>
        <begin position="269"/>
        <end position="287"/>
    </location>
</feature>
<dbReference type="PANTHER" id="PTHR44826:SF3">
    <property type="entry name" value="SPORE COAT PROTEIN SP85"/>
    <property type="match status" value="1"/>
</dbReference>
<evidence type="ECO:0000256" key="1">
    <source>
        <dbReference type="ARBA" id="ARBA00006241"/>
    </source>
</evidence>
<evidence type="ECO:0000313" key="9">
    <source>
        <dbReference type="EMBL" id="EJK72058.1"/>
    </source>
</evidence>
<dbReference type="EMBL" id="AGNL01006415">
    <property type="protein sequence ID" value="EJK72058.1"/>
    <property type="molecule type" value="Genomic_DNA"/>
</dbReference>
<comment type="caution">
    <text evidence="9">The sequence shown here is derived from an EMBL/GenBank/DDBJ whole genome shotgun (WGS) entry which is preliminary data.</text>
</comment>
<feature type="transmembrane region" description="Helical" evidence="8">
    <location>
        <begin position="50"/>
        <end position="70"/>
    </location>
</feature>
<evidence type="ECO:0000256" key="4">
    <source>
        <dbReference type="ARBA" id="ARBA00022737"/>
    </source>
</evidence>
<evidence type="ECO:0000256" key="3">
    <source>
        <dbReference type="ARBA" id="ARBA00022522"/>
    </source>
</evidence>
<proteinExistence type="inferred from homology"/>
<comment type="function">
    <text evidence="6">Essential sporozoite protein. In the mosquito vector, required for sporozoite development in the oocyst, migration through the vector hemolymph and entry into the vector salivary glands. In the vertebrate host, required for sporozoite migration through the host dermis and infection of host hepatocytes. Binds to highly sulfated heparan sulfate proteoglycans (HSPGs) on the surface of host hepatocytes.</text>
</comment>
<feature type="compositionally biased region" description="Basic residues" evidence="7">
    <location>
        <begin position="179"/>
        <end position="205"/>
    </location>
</feature>